<dbReference type="Gene3D" id="3.55.50.10">
    <property type="entry name" value="Baseplate protein-like domains"/>
    <property type="match status" value="1"/>
</dbReference>
<dbReference type="EMBL" id="JACMYG010000001">
    <property type="protein sequence ID" value="MBC2688274.1"/>
    <property type="molecule type" value="Genomic_DNA"/>
</dbReference>
<comment type="caution">
    <text evidence="1">The sequence shown here is derived from an EMBL/GenBank/DDBJ whole genome shotgun (WGS) entry which is preliminary data.</text>
</comment>
<dbReference type="SUPFAM" id="SSF69279">
    <property type="entry name" value="Phage tail proteins"/>
    <property type="match status" value="2"/>
</dbReference>
<protein>
    <submittedName>
        <fullName evidence="1">Type VI secretion protein</fullName>
    </submittedName>
</protein>
<evidence type="ECO:0000313" key="1">
    <source>
        <dbReference type="EMBL" id="MBC2688274.1"/>
    </source>
</evidence>
<dbReference type="RefSeq" id="WP_166590942.1">
    <property type="nucleotide sequence ID" value="NZ_JACMYG010000001.1"/>
</dbReference>
<dbReference type="Proteomes" id="UP000526003">
    <property type="component" value="Unassembled WGS sequence"/>
</dbReference>
<evidence type="ECO:0000313" key="2">
    <source>
        <dbReference type="Proteomes" id="UP000526003"/>
    </source>
</evidence>
<keyword evidence="2" id="KW-1185">Reference proteome</keyword>
<dbReference type="InterPro" id="IPR037026">
    <property type="entry name" value="Vgr_OB-fold_dom_sf"/>
</dbReference>
<gene>
    <name evidence="1" type="ORF">H7995_00515</name>
</gene>
<organism evidence="1 2">
    <name type="scientific">Pseudomonas kielensis</name>
    <dbReference type="NCBI Taxonomy" id="2762577"/>
    <lineage>
        <taxon>Bacteria</taxon>
        <taxon>Pseudomonadati</taxon>
        <taxon>Pseudomonadota</taxon>
        <taxon>Gammaproteobacteria</taxon>
        <taxon>Pseudomonadales</taxon>
        <taxon>Pseudomonadaceae</taxon>
        <taxon>Pseudomonas</taxon>
    </lineage>
</organism>
<dbReference type="SUPFAM" id="SSF69255">
    <property type="entry name" value="gp5 N-terminal domain-like"/>
    <property type="match status" value="1"/>
</dbReference>
<dbReference type="Gene3D" id="2.30.110.50">
    <property type="match status" value="1"/>
</dbReference>
<dbReference type="Pfam" id="PF05954">
    <property type="entry name" value="Phage_GPD"/>
    <property type="match status" value="1"/>
</dbReference>
<sequence length="520" mass="56087">MFDPLHEPSFRLEIAGQSQPLAVVALSGSEAISQPYAFLLDLHLDERQLDLSSLMFRAAYLCFGTATSGIHGQIQDLVPLHDEAQPGLWRVTLGPRLGSLARRFTRRLFSGLSVPQILAQVLSEHGIDGQACRFELRSEYPTLAFCTQYCESDLAFVQRLCGQQSIDYHFRHRRRGHCLVFTDSGQHDGVADTLSFGGDGAAGVRRFAVHMQADGIHVQAETEQPTVRAGQRLSCAGHPCTEGNGPWLITRVEHRASPHDMPRYHNRLRAIAWGVPYVPAEPPEKPRMSSLQLGWVVSVDGQHRDAQQRIAVQMEWLYQGEGGRPSHCWLPVSAHLSAQAINGLRAGVQVCVSYTEGDPDQPLISGVLVTPQQTGVDQAASDSTAAPSDAARLQLQISAAAFMGREQQLQVSPGSALVVGPGAERQFKVGCSEVSIVGETLHLSSPNLHLKAMAPPLVEAPIATPEEVPAVAAQDLLALLRSSQPLVLLCLLPGGGSYSHCRQSICVCRTAAGDGLSGAA</sequence>
<reference evidence="1 2" key="1">
    <citation type="submission" date="2020-08" db="EMBL/GenBank/DDBJ databases">
        <title>Pseudomonas sp. nov.</title>
        <authorList>
            <person name="Gieschler S."/>
            <person name="Fiedler G."/>
            <person name="Brinks E."/>
            <person name="Boehnlein C."/>
            <person name="Franz C.M.A.P."/>
            <person name="Kabisch J."/>
        </authorList>
    </citation>
    <scope>NUCLEOTIDE SEQUENCE [LARGE SCALE GENOMIC DNA]</scope>
    <source>
        <strain evidence="1 2">MBT-1</strain>
    </source>
</reference>
<dbReference type="Gene3D" id="2.40.50.230">
    <property type="entry name" value="Gp5 N-terminal domain"/>
    <property type="match status" value="1"/>
</dbReference>
<proteinExistence type="predicted"/>
<accession>A0A7X1G9D5</accession>
<name>A0A7X1G9D5_9PSED</name>
<dbReference type="AlphaFoldDB" id="A0A7X1G9D5"/>